<evidence type="ECO:0000313" key="6">
    <source>
        <dbReference type="EMBL" id="NBJ92687.1"/>
    </source>
</evidence>
<organism evidence="6 7">
    <name type="scientific">Parablautia muri</name>
    <dbReference type="NCBI Taxonomy" id="2320879"/>
    <lineage>
        <taxon>Bacteria</taxon>
        <taxon>Bacillati</taxon>
        <taxon>Bacillota</taxon>
        <taxon>Clostridia</taxon>
        <taxon>Lachnospirales</taxon>
        <taxon>Lachnospiraceae</taxon>
        <taxon>Parablautia</taxon>
    </lineage>
</organism>
<protein>
    <recommendedName>
        <fullName evidence="5">SH3 domain-containing protein</fullName>
    </recommendedName>
</protein>
<proteinExistence type="predicted"/>
<dbReference type="SMART" id="SM00326">
    <property type="entry name" value="SH3"/>
    <property type="match status" value="1"/>
</dbReference>
<keyword evidence="1" id="KW-0728">SH3 domain</keyword>
<sequence>MKKIRKIILLSLVFGLLLTFHTIPVKADAGTDEIAVTELNQIMTLLVDCDAKERPEEAAETVINFKAGSPVWIIGQTQDGWYEVSYQNLKGYIPVECVTELQVEVDEQGAMGLKEAGLDEEMEALETENEMVIEEIERQHGEQRRSYIWIAVIGVLVVGIFATGMIATIKSNKDKKENSGK</sequence>
<feature type="transmembrane region" description="Helical" evidence="3">
    <location>
        <begin position="147"/>
        <end position="169"/>
    </location>
</feature>
<dbReference type="Pfam" id="PF07653">
    <property type="entry name" value="SH3_2"/>
    <property type="match status" value="1"/>
</dbReference>
<evidence type="ECO:0000256" key="2">
    <source>
        <dbReference type="SAM" id="Coils"/>
    </source>
</evidence>
<feature type="coiled-coil region" evidence="2">
    <location>
        <begin position="115"/>
        <end position="142"/>
    </location>
</feature>
<name>A0A9X5BFH3_9FIRM</name>
<comment type="caution">
    <text evidence="6">The sequence shown here is derived from an EMBL/GenBank/DDBJ whole genome shotgun (WGS) entry which is preliminary data.</text>
</comment>
<keyword evidence="3" id="KW-0812">Transmembrane</keyword>
<dbReference type="Proteomes" id="UP001154420">
    <property type="component" value="Unassembled WGS sequence"/>
</dbReference>
<dbReference type="SUPFAM" id="SSF50044">
    <property type="entry name" value="SH3-domain"/>
    <property type="match status" value="1"/>
</dbReference>
<dbReference type="InterPro" id="IPR036028">
    <property type="entry name" value="SH3-like_dom_sf"/>
</dbReference>
<keyword evidence="7" id="KW-1185">Reference proteome</keyword>
<evidence type="ECO:0000313" key="7">
    <source>
        <dbReference type="Proteomes" id="UP001154420"/>
    </source>
</evidence>
<feature type="chain" id="PRO_5040849270" description="SH3 domain-containing protein" evidence="4">
    <location>
        <begin position="28"/>
        <end position="181"/>
    </location>
</feature>
<accession>A0A9X5BFH3</accession>
<dbReference type="InterPro" id="IPR001452">
    <property type="entry name" value="SH3_domain"/>
</dbReference>
<evidence type="ECO:0000256" key="4">
    <source>
        <dbReference type="SAM" id="SignalP"/>
    </source>
</evidence>
<keyword evidence="3" id="KW-0472">Membrane</keyword>
<evidence type="ECO:0000256" key="3">
    <source>
        <dbReference type="SAM" id="Phobius"/>
    </source>
</evidence>
<keyword evidence="2" id="KW-0175">Coiled coil</keyword>
<feature type="domain" description="SH3" evidence="5">
    <location>
        <begin position="41"/>
        <end position="102"/>
    </location>
</feature>
<evidence type="ECO:0000259" key="5">
    <source>
        <dbReference type="SMART" id="SM00326"/>
    </source>
</evidence>
<dbReference type="Gene3D" id="2.30.30.40">
    <property type="entry name" value="SH3 Domains"/>
    <property type="match status" value="1"/>
</dbReference>
<reference evidence="6" key="1">
    <citation type="submission" date="2018-09" db="EMBL/GenBank/DDBJ databases">
        <title>Murine metabolic-syndrome-specific gut microbial biobank.</title>
        <authorList>
            <person name="Liu C."/>
        </authorList>
    </citation>
    <scope>NUCLEOTIDE SEQUENCE</scope>
    <source>
        <strain evidence="6">D42-62</strain>
    </source>
</reference>
<dbReference type="EMBL" id="QZDT01000011">
    <property type="protein sequence ID" value="NBJ92687.1"/>
    <property type="molecule type" value="Genomic_DNA"/>
</dbReference>
<keyword evidence="4" id="KW-0732">Signal</keyword>
<evidence type="ECO:0000256" key="1">
    <source>
        <dbReference type="ARBA" id="ARBA00022443"/>
    </source>
</evidence>
<keyword evidence="3" id="KW-1133">Transmembrane helix</keyword>
<gene>
    <name evidence="6" type="ORF">D5281_08790</name>
</gene>
<dbReference type="AlphaFoldDB" id="A0A9X5BFH3"/>
<feature type="signal peptide" evidence="4">
    <location>
        <begin position="1"/>
        <end position="27"/>
    </location>
</feature>